<organism evidence="2 3">
    <name type="scientific">Croceitalea marina</name>
    <dbReference type="NCBI Taxonomy" id="1775166"/>
    <lineage>
        <taxon>Bacteria</taxon>
        <taxon>Pseudomonadati</taxon>
        <taxon>Bacteroidota</taxon>
        <taxon>Flavobacteriia</taxon>
        <taxon>Flavobacteriales</taxon>
        <taxon>Flavobacteriaceae</taxon>
        <taxon>Croceitalea</taxon>
    </lineage>
</organism>
<gene>
    <name evidence="2" type="ORF">ACFSQJ_10165</name>
</gene>
<accession>A0ABW5MY16</accession>
<evidence type="ECO:0000313" key="2">
    <source>
        <dbReference type="EMBL" id="MFD2587296.1"/>
    </source>
</evidence>
<proteinExistence type="predicted"/>
<dbReference type="Proteomes" id="UP001597526">
    <property type="component" value="Unassembled WGS sequence"/>
</dbReference>
<dbReference type="RefSeq" id="WP_377766854.1">
    <property type="nucleotide sequence ID" value="NZ_JBHULB010000012.1"/>
</dbReference>
<feature type="signal peptide" evidence="1">
    <location>
        <begin position="1"/>
        <end position="21"/>
    </location>
</feature>
<comment type="caution">
    <text evidence="2">The sequence shown here is derived from an EMBL/GenBank/DDBJ whole genome shotgun (WGS) entry which is preliminary data.</text>
</comment>
<dbReference type="SUPFAM" id="SSF48208">
    <property type="entry name" value="Six-hairpin glycosidases"/>
    <property type="match status" value="1"/>
</dbReference>
<evidence type="ECO:0000256" key="1">
    <source>
        <dbReference type="SAM" id="SignalP"/>
    </source>
</evidence>
<sequence>MKKYFHLFSLLFIFSFYSSIAQDLVSPNFWKLSDEKSIVWDLTNEDRLPHKDNIEMSGRKVSAILYYEIDEEKNLSITKDVIFPQLRTYNKSNEPDWKKYRAYFRKKVGEDASPTITYNEKLIIPSKIDSIKISGMLTFYCTPVNGLQVTKTLYPSMENRYLVEKWDIKNIDAAEKEVFFTNYSLQQKELGYKGIYRHEVYSDATDKRTIAPNESYSFPVYYGATLKEEKASDFDFNSALMQRKQFLKELQSNLVLNTPDAVINTLFYFSKIRASESIFDSSMGLVHSPGGGNYYTGIWANDQVEYSGPFFPYLGYENASTAAFNTYKKFLENIPTEDTHIPYAFEVDGIFPMKHLDRGDAAMIAYGTSLYLLSIGDMEQSKKLWPLIEWSIEYCHKMRNAAGAVQSESDEMEGRIETGTANLSTSTLYYGGLKYASRLAKELKLAKAAALYATRANEMEAVIENYFGSTMEGLETYKYFEENTLLRHWICLPLTMGIDKRKEGTLAALFEKLWTKNGILVELNPEVPVEDAIFWDRATLYALRGAMRVGEVDLAYNKLKSYSQKRLLGDHVPYAIEAYPENNMKHLSAESALYCRIITEGLLGIEPMGFNKTQLSPSLPDGWDFLSLKNVFIAGAPMDISINRRKGKLLVRVENKGQVLLNKTIKIGASTLVNHGL</sequence>
<dbReference type="InterPro" id="IPR008928">
    <property type="entry name" value="6-hairpin_glycosidase_sf"/>
</dbReference>
<keyword evidence="3" id="KW-1185">Reference proteome</keyword>
<keyword evidence="1" id="KW-0732">Signal</keyword>
<evidence type="ECO:0000313" key="3">
    <source>
        <dbReference type="Proteomes" id="UP001597526"/>
    </source>
</evidence>
<protein>
    <submittedName>
        <fullName evidence="2">Six-hairpin glycosidase-like protein</fullName>
    </submittedName>
</protein>
<dbReference type="InterPro" id="IPR012341">
    <property type="entry name" value="6hp_glycosidase-like_sf"/>
</dbReference>
<reference evidence="3" key="1">
    <citation type="journal article" date="2019" name="Int. J. Syst. Evol. Microbiol.">
        <title>The Global Catalogue of Microorganisms (GCM) 10K type strain sequencing project: providing services to taxonomists for standard genome sequencing and annotation.</title>
        <authorList>
            <consortium name="The Broad Institute Genomics Platform"/>
            <consortium name="The Broad Institute Genome Sequencing Center for Infectious Disease"/>
            <person name="Wu L."/>
            <person name="Ma J."/>
        </authorList>
    </citation>
    <scope>NUCLEOTIDE SEQUENCE [LARGE SCALE GENOMIC DNA]</scope>
    <source>
        <strain evidence="3">KCTC 52368</strain>
    </source>
</reference>
<dbReference type="EMBL" id="JBHULB010000012">
    <property type="protein sequence ID" value="MFD2587296.1"/>
    <property type="molecule type" value="Genomic_DNA"/>
</dbReference>
<dbReference type="Gene3D" id="1.50.10.10">
    <property type="match status" value="1"/>
</dbReference>
<feature type="chain" id="PRO_5046715817" evidence="1">
    <location>
        <begin position="22"/>
        <end position="677"/>
    </location>
</feature>
<name>A0ABW5MY16_9FLAO</name>